<gene>
    <name evidence="2" type="ORF">K1Y79_05635</name>
</gene>
<dbReference type="SUPFAM" id="SSF69118">
    <property type="entry name" value="AhpD-like"/>
    <property type="match status" value="1"/>
</dbReference>
<evidence type="ECO:0000313" key="3">
    <source>
        <dbReference type="Proteomes" id="UP000812961"/>
    </source>
</evidence>
<dbReference type="NCBIfam" id="TIGR00778">
    <property type="entry name" value="ahpD_dom"/>
    <property type="match status" value="1"/>
</dbReference>
<dbReference type="Proteomes" id="UP000812961">
    <property type="component" value="Unassembled WGS sequence"/>
</dbReference>
<dbReference type="InterPro" id="IPR029032">
    <property type="entry name" value="AhpD-like"/>
</dbReference>
<proteinExistence type="predicted"/>
<reference evidence="2 3" key="1">
    <citation type="submission" date="2021-08" db="EMBL/GenBank/DDBJ databases">
        <title>The genome sequence of Chitinophaga sp. B61.</title>
        <authorList>
            <person name="Zhang X."/>
        </authorList>
    </citation>
    <scope>NUCLEOTIDE SEQUENCE [LARGE SCALE GENOMIC DNA]</scope>
    <source>
        <strain evidence="2 3">B61</strain>
    </source>
</reference>
<evidence type="ECO:0000259" key="1">
    <source>
        <dbReference type="Pfam" id="PF02627"/>
    </source>
</evidence>
<name>A0ABS7G816_9BACT</name>
<dbReference type="Gene3D" id="1.20.1290.10">
    <property type="entry name" value="AhpD-like"/>
    <property type="match status" value="1"/>
</dbReference>
<dbReference type="InterPro" id="IPR003779">
    <property type="entry name" value="CMD-like"/>
</dbReference>
<sequence length="148" mass="16648">MKQRFDMSKVAPEGYKAMFGLEKYLQGTQIEPLHKELIKIRASQINGCAFCIDMHTKDARKMGETEQRIYALNAWRETPFFSPEERAILALTEEVTLISNHVSDATFNEAISLLGEELTAQVIMAAVVINSWNRIAISSLLMPAVDEA</sequence>
<dbReference type="PANTHER" id="PTHR34846:SF10">
    <property type="entry name" value="CYTOPLASMIC PROTEIN"/>
    <property type="match status" value="1"/>
</dbReference>
<accession>A0ABS7G816</accession>
<dbReference type="Pfam" id="PF02627">
    <property type="entry name" value="CMD"/>
    <property type="match status" value="1"/>
</dbReference>
<dbReference type="InterPro" id="IPR004675">
    <property type="entry name" value="AhpD_core"/>
</dbReference>
<comment type="caution">
    <text evidence="2">The sequence shown here is derived from an EMBL/GenBank/DDBJ whole genome shotgun (WGS) entry which is preliminary data.</text>
</comment>
<evidence type="ECO:0000313" key="2">
    <source>
        <dbReference type="EMBL" id="MBW8683808.1"/>
    </source>
</evidence>
<keyword evidence="3" id="KW-1185">Reference proteome</keyword>
<dbReference type="PANTHER" id="PTHR34846">
    <property type="entry name" value="4-CARBOXYMUCONOLACTONE DECARBOXYLASE FAMILY PROTEIN (AFU_ORTHOLOGUE AFUA_6G11590)"/>
    <property type="match status" value="1"/>
</dbReference>
<dbReference type="EMBL" id="JAICCF010000001">
    <property type="protein sequence ID" value="MBW8683808.1"/>
    <property type="molecule type" value="Genomic_DNA"/>
</dbReference>
<dbReference type="RefSeq" id="WP_220249018.1">
    <property type="nucleotide sequence ID" value="NZ_JAICCF010000001.1"/>
</dbReference>
<feature type="domain" description="Carboxymuconolactone decarboxylase-like" evidence="1">
    <location>
        <begin position="12"/>
        <end position="94"/>
    </location>
</feature>
<organism evidence="2 3">
    <name type="scientific">Chitinophaga rhizophila</name>
    <dbReference type="NCBI Taxonomy" id="2866212"/>
    <lineage>
        <taxon>Bacteria</taxon>
        <taxon>Pseudomonadati</taxon>
        <taxon>Bacteroidota</taxon>
        <taxon>Chitinophagia</taxon>
        <taxon>Chitinophagales</taxon>
        <taxon>Chitinophagaceae</taxon>
        <taxon>Chitinophaga</taxon>
    </lineage>
</organism>
<protein>
    <submittedName>
        <fullName evidence="2">Carboxymuconolactone decarboxylase family protein</fullName>
    </submittedName>
</protein>